<keyword evidence="5 8" id="KW-0378">Hydrolase</keyword>
<evidence type="ECO:0000256" key="6">
    <source>
        <dbReference type="ARBA" id="ARBA00023295"/>
    </source>
</evidence>
<dbReference type="GO" id="GO:0004565">
    <property type="term" value="F:beta-galactosidase activity"/>
    <property type="evidence" value="ECO:0007669"/>
    <property type="project" value="UniProtKB-EC"/>
</dbReference>
<dbReference type="PRINTS" id="PR00132">
    <property type="entry name" value="GLHYDRLASE2"/>
</dbReference>
<dbReference type="SUPFAM" id="SSF49303">
    <property type="entry name" value="beta-Galactosidase/glucuronidase domain"/>
    <property type="match status" value="2"/>
</dbReference>
<dbReference type="InterPro" id="IPR023230">
    <property type="entry name" value="Glyco_hydro_2_CS"/>
</dbReference>
<comment type="catalytic activity">
    <reaction evidence="1 8">
        <text>Hydrolysis of terminal non-reducing beta-D-galactose residues in beta-D-galactosides.</text>
        <dbReference type="EC" id="3.2.1.23"/>
    </reaction>
</comment>
<dbReference type="Gene3D" id="2.70.98.10">
    <property type="match status" value="1"/>
</dbReference>
<comment type="caution">
    <text evidence="10">The sequence shown here is derived from an EMBL/GenBank/DDBJ whole genome shotgun (WGS) entry which is preliminary data.</text>
</comment>
<dbReference type="Proteomes" id="UP000190890">
    <property type="component" value="Unassembled WGS sequence"/>
</dbReference>
<dbReference type="InterPro" id="IPR006103">
    <property type="entry name" value="Glyco_hydro_2_cat"/>
</dbReference>
<sequence length="1009" mass="116830">MSSMDPSLDWLENPEIFKVNRIDAHSDHWFYEKMDQLKLEDNMILKQNLNGKWRFSYSENPSLRIKDFYKESFDVSGFDYIEVPGHIQLQGYDKCQYINTMYPWDGHDELRPPHISKTYNPVGSYVKFFDIKEELKNKQTFISFQGVETAFYVWVNGEFVGYSEDTFTPSEFDITNYLKSGENKLAVEVYKRSSASWIEDQDFWRFSGIFRDVYLYAIPETHVNDLFIKTDLYDDLKNAKLNAELKMVGNTETTVEAYLEDKAGNKLATSDKLQFSNELILSLEVQNVSLWSAEEPNLYTLYILVQKKDGSLVEVVTQKIGFRHFEMKDKVMCLNGERIVFKGVNRHEFSARRGRSITKEDMLWDIKFLKQHNINAVRTSHYPNQSLWYRLCDEYGIYLIDETNLESHGSWQKMGDCEPSWNVPGSLPEWQDAVLDRAASMLERDKNHPAILIWSCGNESYAGEDIYQMSEYFRKKDPSRLVHYEGVFWNREYDKTSDMESRMYAKVVDIEEYLNNDPKKPYISCEYMHSMGNSTGGMMKYTELEDKYSMYQGGFIWDYGDQALYRKLPNGKETLSYGGDFTDRPTDYNFSGNGIIYSDRTASPKAQEVKYLYQNIKLNPDAKGVTIRNQNLFVKTDKFDLYYKVEKEGKLIQEGKINASIAPGEEKYVGLPFKNFECLEEIVLTVSLKLAEDTLWASKGHEIAFGQKVIKKKEAANNKSSDFKMKVVHGDVNIGIHGKDFKVIFSKQEGGIVSLRYAHKEFITRTPKTFYWRATTDNDRGNKHEVRCVQWLSATVGQKYVDFSIEESYSKIALCYTYELPTIPTTNVKITYEVSKDGEIKVNVLYNGVNGLPQLPVLGMNFRLLSEFNSFSWYGMGPDENYIDRCEGAKLGIYESTPVENLSKYLVPQECGNRTGTRWVQIQNEKGEGLKFTYDKEPFEFSVLPYNNMELENALHQEDLPPINFTNVNIIGKQMGVGGDDSWGAPVLSEFSIDSSKDLEYNFTISHIK</sequence>
<dbReference type="InterPro" id="IPR023232">
    <property type="entry name" value="Glyco_hydro_2_AS"/>
</dbReference>
<dbReference type="Pfam" id="PF00703">
    <property type="entry name" value="Glyco_hydro_2"/>
    <property type="match status" value="1"/>
</dbReference>
<evidence type="ECO:0000256" key="2">
    <source>
        <dbReference type="ARBA" id="ARBA00007401"/>
    </source>
</evidence>
<gene>
    <name evidence="10" type="primary">cbgA</name>
    <name evidence="10" type="ORF">CLPUN_31240</name>
</gene>
<dbReference type="SMART" id="SM01038">
    <property type="entry name" value="Bgal_small_N"/>
    <property type="match status" value="1"/>
</dbReference>
<dbReference type="InterPro" id="IPR036156">
    <property type="entry name" value="Beta-gal/glucu_dom_sf"/>
</dbReference>
<dbReference type="InterPro" id="IPR014718">
    <property type="entry name" value="GH-type_carb-bd"/>
</dbReference>
<dbReference type="GO" id="GO:0030246">
    <property type="term" value="F:carbohydrate binding"/>
    <property type="evidence" value="ECO:0007669"/>
    <property type="project" value="InterPro"/>
</dbReference>
<dbReference type="GO" id="GO:0009341">
    <property type="term" value="C:beta-galactosidase complex"/>
    <property type="evidence" value="ECO:0007669"/>
    <property type="project" value="InterPro"/>
</dbReference>
<evidence type="ECO:0000256" key="5">
    <source>
        <dbReference type="ARBA" id="ARBA00022801"/>
    </source>
</evidence>
<proteinExistence type="inferred from homology"/>
<dbReference type="InterPro" id="IPR004199">
    <property type="entry name" value="B-gal_small/dom_5"/>
</dbReference>
<dbReference type="InterPro" id="IPR006101">
    <property type="entry name" value="Glyco_hydro_2"/>
</dbReference>
<dbReference type="PROSITE" id="PS00719">
    <property type="entry name" value="GLYCOSYL_HYDROL_F2_1"/>
    <property type="match status" value="1"/>
</dbReference>
<dbReference type="EMBL" id="LZZM01000182">
    <property type="protein sequence ID" value="OOM75659.1"/>
    <property type="molecule type" value="Genomic_DNA"/>
</dbReference>
<dbReference type="STRING" id="29367.CLPUN_31240"/>
<dbReference type="Pfam" id="PF02836">
    <property type="entry name" value="Glyco_hydro_2_C"/>
    <property type="match status" value="1"/>
</dbReference>
<dbReference type="InterPro" id="IPR050347">
    <property type="entry name" value="Bact_Beta-galactosidase"/>
</dbReference>
<dbReference type="Gene3D" id="2.60.40.10">
    <property type="entry name" value="Immunoglobulins"/>
    <property type="match status" value="2"/>
</dbReference>
<dbReference type="Gene3D" id="3.20.20.80">
    <property type="entry name" value="Glycosidases"/>
    <property type="match status" value="1"/>
</dbReference>
<evidence type="ECO:0000256" key="4">
    <source>
        <dbReference type="ARBA" id="ARBA00013303"/>
    </source>
</evidence>
<evidence type="ECO:0000256" key="8">
    <source>
        <dbReference type="RuleBase" id="RU361154"/>
    </source>
</evidence>
<dbReference type="InterPro" id="IPR032312">
    <property type="entry name" value="LacZ_4"/>
</dbReference>
<evidence type="ECO:0000259" key="9">
    <source>
        <dbReference type="SMART" id="SM01038"/>
    </source>
</evidence>
<dbReference type="OrthoDB" id="9762066at2"/>
<dbReference type="InterPro" id="IPR006104">
    <property type="entry name" value="Glyco_hydro_2_N"/>
</dbReference>
<dbReference type="SUPFAM" id="SSF49785">
    <property type="entry name" value="Galactose-binding domain-like"/>
    <property type="match status" value="1"/>
</dbReference>
<dbReference type="SUPFAM" id="SSF74650">
    <property type="entry name" value="Galactose mutarotase-like"/>
    <property type="match status" value="1"/>
</dbReference>
<dbReference type="InterPro" id="IPR011013">
    <property type="entry name" value="Gal_mutarotase_sf_dom"/>
</dbReference>
<evidence type="ECO:0000256" key="7">
    <source>
        <dbReference type="ARBA" id="ARBA00032230"/>
    </source>
</evidence>
<keyword evidence="11" id="KW-1185">Reference proteome</keyword>
<dbReference type="InterPro" id="IPR008979">
    <property type="entry name" value="Galactose-bd-like_sf"/>
</dbReference>
<dbReference type="SUPFAM" id="SSF51445">
    <property type="entry name" value="(Trans)glycosidases"/>
    <property type="match status" value="1"/>
</dbReference>
<evidence type="ECO:0000313" key="10">
    <source>
        <dbReference type="EMBL" id="OOM75659.1"/>
    </source>
</evidence>
<dbReference type="Gene3D" id="2.60.120.260">
    <property type="entry name" value="Galactose-binding domain-like"/>
    <property type="match status" value="1"/>
</dbReference>
<dbReference type="AlphaFoldDB" id="A0A1S8TDG9"/>
<accession>A0A1S8TDG9</accession>
<evidence type="ECO:0000313" key="11">
    <source>
        <dbReference type="Proteomes" id="UP000190890"/>
    </source>
</evidence>
<dbReference type="Pfam" id="PF16353">
    <property type="entry name" value="LacZ_4"/>
    <property type="match status" value="1"/>
</dbReference>
<name>A0A1S8TDG9_9CLOT</name>
<evidence type="ECO:0000256" key="1">
    <source>
        <dbReference type="ARBA" id="ARBA00001412"/>
    </source>
</evidence>
<comment type="similarity">
    <text evidence="2 8">Belongs to the glycosyl hydrolase 2 family.</text>
</comment>
<dbReference type="Pfam" id="PF02929">
    <property type="entry name" value="Bgal_small_N"/>
    <property type="match status" value="1"/>
</dbReference>
<dbReference type="EC" id="3.2.1.23" evidence="3 8"/>
<dbReference type="PANTHER" id="PTHR46323:SF2">
    <property type="entry name" value="BETA-GALACTOSIDASE"/>
    <property type="match status" value="1"/>
</dbReference>
<dbReference type="RefSeq" id="WP_077848194.1">
    <property type="nucleotide sequence ID" value="NZ_LZZM01000182.1"/>
</dbReference>
<organism evidence="10 11">
    <name type="scientific">Clostridium puniceum</name>
    <dbReference type="NCBI Taxonomy" id="29367"/>
    <lineage>
        <taxon>Bacteria</taxon>
        <taxon>Bacillati</taxon>
        <taxon>Bacillota</taxon>
        <taxon>Clostridia</taxon>
        <taxon>Eubacteriales</taxon>
        <taxon>Clostridiaceae</taxon>
        <taxon>Clostridium</taxon>
    </lineage>
</organism>
<dbReference type="Pfam" id="PF02837">
    <property type="entry name" value="Glyco_hydro_2_N"/>
    <property type="match status" value="1"/>
</dbReference>
<feature type="domain" description="Beta galactosidase small chain/" evidence="9">
    <location>
        <begin position="735"/>
        <end position="1006"/>
    </location>
</feature>
<dbReference type="GO" id="GO:0005990">
    <property type="term" value="P:lactose catabolic process"/>
    <property type="evidence" value="ECO:0007669"/>
    <property type="project" value="TreeGrafter"/>
</dbReference>
<keyword evidence="6 8" id="KW-0326">Glycosidase</keyword>
<dbReference type="InterPro" id="IPR006102">
    <property type="entry name" value="Ig-like_GH2"/>
</dbReference>
<dbReference type="InterPro" id="IPR017853">
    <property type="entry name" value="GH"/>
</dbReference>
<dbReference type="PROSITE" id="PS00608">
    <property type="entry name" value="GLYCOSYL_HYDROL_F2_2"/>
    <property type="match status" value="1"/>
</dbReference>
<dbReference type="PANTHER" id="PTHR46323">
    <property type="entry name" value="BETA-GALACTOSIDASE"/>
    <property type="match status" value="1"/>
</dbReference>
<reference evidence="10 11" key="1">
    <citation type="submission" date="2016-05" db="EMBL/GenBank/DDBJ databases">
        <title>Microbial solvent formation.</title>
        <authorList>
            <person name="Poehlein A."/>
            <person name="Montoya Solano J.D."/>
            <person name="Flitsch S."/>
            <person name="Krabben P."/>
            <person name="Duerre P."/>
            <person name="Daniel R."/>
        </authorList>
    </citation>
    <scope>NUCLEOTIDE SEQUENCE [LARGE SCALE GENOMIC DNA]</scope>
    <source>
        <strain evidence="10 11">DSM 2619</strain>
    </source>
</reference>
<dbReference type="InterPro" id="IPR013783">
    <property type="entry name" value="Ig-like_fold"/>
</dbReference>
<protein>
    <recommendedName>
        <fullName evidence="4 8">Beta-galactosidase</fullName>
        <ecNumber evidence="3 8">3.2.1.23</ecNumber>
    </recommendedName>
    <alternativeName>
        <fullName evidence="7 8">Lactase</fullName>
    </alternativeName>
</protein>
<evidence type="ECO:0000256" key="3">
    <source>
        <dbReference type="ARBA" id="ARBA00012756"/>
    </source>
</evidence>